<accession>A0ABV1BX08</accession>
<protein>
    <submittedName>
        <fullName evidence="6">Site-specific integrase</fullName>
    </submittedName>
</protein>
<reference evidence="6 7" key="1">
    <citation type="submission" date="2024-03" db="EMBL/GenBank/DDBJ databases">
        <title>Human intestinal bacterial collection.</title>
        <authorList>
            <person name="Pauvert C."/>
            <person name="Hitch T.C.A."/>
            <person name="Clavel T."/>
        </authorList>
    </citation>
    <scope>NUCLEOTIDE SEQUENCE [LARGE SCALE GENOMIC DNA]</scope>
    <source>
        <strain evidence="6 7">CLA-AA-H255</strain>
    </source>
</reference>
<evidence type="ECO:0000313" key="6">
    <source>
        <dbReference type="EMBL" id="MEQ2380064.1"/>
    </source>
</evidence>
<dbReference type="SUPFAM" id="SSF56349">
    <property type="entry name" value="DNA breaking-rejoining enzymes"/>
    <property type="match status" value="1"/>
</dbReference>
<evidence type="ECO:0000259" key="5">
    <source>
        <dbReference type="PROSITE" id="PS51900"/>
    </source>
</evidence>
<dbReference type="InterPro" id="IPR011010">
    <property type="entry name" value="DNA_brk_join_enz"/>
</dbReference>
<dbReference type="Pfam" id="PF00589">
    <property type="entry name" value="Phage_integrase"/>
    <property type="match status" value="1"/>
</dbReference>
<dbReference type="Gene3D" id="1.10.443.10">
    <property type="entry name" value="Intergrase catalytic core"/>
    <property type="match status" value="1"/>
</dbReference>
<dbReference type="InterPro" id="IPR002104">
    <property type="entry name" value="Integrase_catalytic"/>
</dbReference>
<keyword evidence="1 3" id="KW-0238">DNA-binding</keyword>
<comment type="caution">
    <text evidence="6">The sequence shown here is derived from an EMBL/GenBank/DDBJ whole genome shotgun (WGS) entry which is preliminary data.</text>
</comment>
<evidence type="ECO:0000256" key="2">
    <source>
        <dbReference type="ARBA" id="ARBA00023172"/>
    </source>
</evidence>
<keyword evidence="2" id="KW-0233">DNA recombination</keyword>
<feature type="domain" description="Tyr recombinase" evidence="4">
    <location>
        <begin position="106"/>
        <end position="296"/>
    </location>
</feature>
<gene>
    <name evidence="6" type="ORF">WMO14_09245</name>
</gene>
<dbReference type="PROSITE" id="PS51900">
    <property type="entry name" value="CB"/>
    <property type="match status" value="1"/>
</dbReference>
<dbReference type="PROSITE" id="PS51898">
    <property type="entry name" value="TYR_RECOMBINASE"/>
    <property type="match status" value="1"/>
</dbReference>
<dbReference type="Proteomes" id="UP001442364">
    <property type="component" value="Unassembled WGS sequence"/>
</dbReference>
<proteinExistence type="predicted"/>
<dbReference type="CDD" id="cd00397">
    <property type="entry name" value="DNA_BRE_C"/>
    <property type="match status" value="1"/>
</dbReference>
<evidence type="ECO:0000256" key="3">
    <source>
        <dbReference type="PROSITE-ProRule" id="PRU01248"/>
    </source>
</evidence>
<evidence type="ECO:0000313" key="7">
    <source>
        <dbReference type="Proteomes" id="UP001442364"/>
    </source>
</evidence>
<feature type="domain" description="Core-binding (CB)" evidence="5">
    <location>
        <begin position="1"/>
        <end position="85"/>
    </location>
</feature>
<keyword evidence="7" id="KW-1185">Reference proteome</keyword>
<dbReference type="EMBL" id="JBBMER010000006">
    <property type="protein sequence ID" value="MEQ2380064.1"/>
    <property type="molecule type" value="Genomic_DNA"/>
</dbReference>
<sequence length="304" mass="35254">MISDTFKNTIWIYYETNLKARTRKEYWNVVKNFDKVVGHDPLELSHTDAVTYYEHILNKISKNQLKYSTGVMRLSVIRSVCNFIEFNMSNHGKEYTNYFKEISIPEEDKLLTDNDIPTLNEINNIMETIQQNNDDKAFLILSLAVKCALTNTEICSLNKEYIAINSNDEMYINYPPKGNNRISRIIKVPDDVAVLLDRYICNNNIIEGAIFINKRKTRIKLRDTERLLEKYCKLNIEKGMLNNKFTMQTLRHAAICYMLSGGASKDLVASYAGITTKWITRYDKIINSDTYKQAVDYSIISINA</sequence>
<evidence type="ECO:0000256" key="1">
    <source>
        <dbReference type="ARBA" id="ARBA00023125"/>
    </source>
</evidence>
<organism evidence="6 7">
    <name type="scientific">[Lactobacillus] rogosae</name>
    <dbReference type="NCBI Taxonomy" id="706562"/>
    <lineage>
        <taxon>Bacteria</taxon>
        <taxon>Bacillati</taxon>
        <taxon>Bacillota</taxon>
        <taxon>Clostridia</taxon>
        <taxon>Lachnospirales</taxon>
        <taxon>Lachnospiraceae</taxon>
        <taxon>Lachnospira</taxon>
    </lineage>
</organism>
<dbReference type="InterPro" id="IPR044068">
    <property type="entry name" value="CB"/>
</dbReference>
<evidence type="ECO:0000259" key="4">
    <source>
        <dbReference type="PROSITE" id="PS51898"/>
    </source>
</evidence>
<name>A0ABV1BX08_9FIRM</name>
<dbReference type="RefSeq" id="WP_349153718.1">
    <property type="nucleotide sequence ID" value="NZ_JBBMEQ010000012.1"/>
</dbReference>
<dbReference type="InterPro" id="IPR013762">
    <property type="entry name" value="Integrase-like_cat_sf"/>
</dbReference>